<name>A0A8X7Y4W0_POPTO</name>
<dbReference type="PANTHER" id="PTHR35514:SF1">
    <property type="entry name" value="THYLAKOID LUMENAL 15.0 KDA PROTEIN 2, CHLOROPLASTIC"/>
    <property type="match status" value="1"/>
</dbReference>
<evidence type="ECO:0000313" key="3">
    <source>
        <dbReference type="Proteomes" id="UP000886885"/>
    </source>
</evidence>
<sequence length="244" mass="26570">MAFLHLPSSLALKTTCRSALTPVPITVSSRPIQNPAKFTNWVLDFRSKSLNFAFCGALALGLSLPGKYSALVFSANAWGGTRISRLEGMGVGVADAKVGVNKPELLPKEFTTVIDVAGFLSDGQEKRLAEEISDIEKDTGFKLRVLAQNYPDTPGLAIRDFWQVDDRTVVFVADPNFGNILNFNVGASVDLDIPRSFWSRLAGKYGNMFYWKEKGEDASIEAAVMAISSCLREPVGPNNCSEVN</sequence>
<comment type="caution">
    <text evidence="2">The sequence shown here is derived from an EMBL/GenBank/DDBJ whole genome shotgun (WGS) entry which is preliminary data.</text>
</comment>
<dbReference type="PANTHER" id="PTHR35514">
    <property type="entry name" value="THYLAKOID LUMENAL 15.0 KDA PROTEIN 2, CHLOROPLASTIC"/>
    <property type="match status" value="1"/>
</dbReference>
<dbReference type="Pfam" id="PF04536">
    <property type="entry name" value="TPM_phosphatase"/>
    <property type="match status" value="1"/>
</dbReference>
<accession>A0A8X7Y4W0</accession>
<gene>
    <name evidence="2" type="ORF">POTOM_052828</name>
</gene>
<protein>
    <recommendedName>
        <fullName evidence="1">TPM domain-containing protein</fullName>
    </recommendedName>
</protein>
<evidence type="ECO:0000313" key="2">
    <source>
        <dbReference type="EMBL" id="KAG6744119.1"/>
    </source>
</evidence>
<dbReference type="OrthoDB" id="417797at2759"/>
<dbReference type="AlphaFoldDB" id="A0A8X7Y4W0"/>
<organism evidence="2 3">
    <name type="scientific">Populus tomentosa</name>
    <name type="common">Chinese white poplar</name>
    <dbReference type="NCBI Taxonomy" id="118781"/>
    <lineage>
        <taxon>Eukaryota</taxon>
        <taxon>Viridiplantae</taxon>
        <taxon>Streptophyta</taxon>
        <taxon>Embryophyta</taxon>
        <taxon>Tracheophyta</taxon>
        <taxon>Spermatophyta</taxon>
        <taxon>Magnoliopsida</taxon>
        <taxon>eudicotyledons</taxon>
        <taxon>Gunneridae</taxon>
        <taxon>Pentapetalae</taxon>
        <taxon>rosids</taxon>
        <taxon>fabids</taxon>
        <taxon>Malpighiales</taxon>
        <taxon>Salicaceae</taxon>
        <taxon>Saliceae</taxon>
        <taxon>Populus</taxon>
    </lineage>
</organism>
<dbReference type="InterPro" id="IPR007621">
    <property type="entry name" value="TPM_dom"/>
</dbReference>
<evidence type="ECO:0000259" key="1">
    <source>
        <dbReference type="Pfam" id="PF04536"/>
    </source>
</evidence>
<reference evidence="2" key="1">
    <citation type="journal article" date="2020" name="bioRxiv">
        <title>Hybrid origin of Populus tomentosa Carr. identified through genome sequencing and phylogenomic analysis.</title>
        <authorList>
            <person name="An X."/>
            <person name="Gao K."/>
            <person name="Chen Z."/>
            <person name="Li J."/>
            <person name="Yang X."/>
            <person name="Yang X."/>
            <person name="Zhou J."/>
            <person name="Guo T."/>
            <person name="Zhao T."/>
            <person name="Huang S."/>
            <person name="Miao D."/>
            <person name="Khan W.U."/>
            <person name="Rao P."/>
            <person name="Ye M."/>
            <person name="Lei B."/>
            <person name="Liao W."/>
            <person name="Wang J."/>
            <person name="Ji L."/>
            <person name="Li Y."/>
            <person name="Guo B."/>
            <person name="Mustafa N.S."/>
            <person name="Li S."/>
            <person name="Yun Q."/>
            <person name="Keller S.R."/>
            <person name="Mao J."/>
            <person name="Zhang R."/>
            <person name="Strauss S.H."/>
        </authorList>
    </citation>
    <scope>NUCLEOTIDE SEQUENCE</scope>
    <source>
        <strain evidence="2">GM15</strain>
        <tissue evidence="2">Leaf</tissue>
    </source>
</reference>
<proteinExistence type="predicted"/>
<dbReference type="Proteomes" id="UP000886885">
    <property type="component" value="Chromosome 16D"/>
</dbReference>
<feature type="domain" description="TPM" evidence="1">
    <location>
        <begin position="113"/>
        <end position="207"/>
    </location>
</feature>
<dbReference type="EMBL" id="JAAWWB010000032">
    <property type="protein sequence ID" value="KAG6744119.1"/>
    <property type="molecule type" value="Genomic_DNA"/>
</dbReference>
<keyword evidence="3" id="KW-1185">Reference proteome</keyword>